<reference evidence="1 2" key="1">
    <citation type="submission" date="2011-08" db="EMBL/GenBank/DDBJ databases">
        <authorList>
            <person name="Weinstock G."/>
            <person name="Sodergren E."/>
            <person name="Clifton S."/>
            <person name="Fulton L."/>
            <person name="Fulton B."/>
            <person name="Courtney L."/>
            <person name="Fronick C."/>
            <person name="Harrison M."/>
            <person name="Strong C."/>
            <person name="Farmer C."/>
            <person name="Delahaunty K."/>
            <person name="Markovic C."/>
            <person name="Hall O."/>
            <person name="Minx P."/>
            <person name="Tomlinson C."/>
            <person name="Mitreva M."/>
            <person name="Hou S."/>
            <person name="Chen J."/>
            <person name="Wollam A."/>
            <person name="Pepin K.H."/>
            <person name="Johnson M."/>
            <person name="Bhonagiri V."/>
            <person name="Zhang X."/>
            <person name="Suruliraj S."/>
            <person name="Warren W."/>
            <person name="Chinwalla A."/>
            <person name="Mardis E.R."/>
            <person name="Wilson R.K."/>
        </authorList>
    </citation>
    <scope>NUCLEOTIDE SEQUENCE [LARGE SCALE GENOMIC DNA]</scope>
    <source>
        <strain evidence="1 2">F0357</strain>
    </source>
</reference>
<accession>G9YFV6</accession>
<proteinExistence type="predicted"/>
<organism evidence="1 2">
    <name type="scientific">Anaeroglobus geminatus F0357</name>
    <dbReference type="NCBI Taxonomy" id="861450"/>
    <lineage>
        <taxon>Bacteria</taxon>
        <taxon>Bacillati</taxon>
        <taxon>Bacillota</taxon>
        <taxon>Negativicutes</taxon>
        <taxon>Veillonellales</taxon>
        <taxon>Veillonellaceae</taxon>
        <taxon>Anaeroglobus</taxon>
    </lineage>
</organism>
<sequence length="40" mass="4489">MPIIKGIYNNKDGTGARPAGMMRIPGRRCFSGIFIAYMKR</sequence>
<evidence type="ECO:0000313" key="2">
    <source>
        <dbReference type="Proteomes" id="UP000005481"/>
    </source>
</evidence>
<dbReference type="Proteomes" id="UP000005481">
    <property type="component" value="Unassembled WGS sequence"/>
</dbReference>
<dbReference type="AlphaFoldDB" id="G9YFV6"/>
<dbReference type="HOGENOM" id="CLU_3283942_0_0_9"/>
<protein>
    <submittedName>
        <fullName evidence="1">Uncharacterized protein</fullName>
    </submittedName>
</protein>
<evidence type="ECO:0000313" key="1">
    <source>
        <dbReference type="EMBL" id="EHM42647.1"/>
    </source>
</evidence>
<dbReference type="EMBL" id="AGCJ01000016">
    <property type="protein sequence ID" value="EHM42647.1"/>
    <property type="molecule type" value="Genomic_DNA"/>
</dbReference>
<dbReference type="STRING" id="861450.HMPREF0080_00519"/>
<keyword evidence="2" id="KW-1185">Reference proteome</keyword>
<gene>
    <name evidence="1" type="ORF">HMPREF0080_00519</name>
</gene>
<comment type="caution">
    <text evidence="1">The sequence shown here is derived from an EMBL/GenBank/DDBJ whole genome shotgun (WGS) entry which is preliminary data.</text>
</comment>
<name>G9YFV6_9FIRM</name>